<protein>
    <submittedName>
        <fullName evidence="1">Uncharacterized protein</fullName>
    </submittedName>
</protein>
<proteinExistence type="predicted"/>
<comment type="caution">
    <text evidence="1">The sequence shown here is derived from an EMBL/GenBank/DDBJ whole genome shotgun (WGS) entry which is preliminary data.</text>
</comment>
<dbReference type="Proteomes" id="UP000637788">
    <property type="component" value="Unassembled WGS sequence"/>
</dbReference>
<evidence type="ECO:0000313" key="2">
    <source>
        <dbReference type="Proteomes" id="UP000637788"/>
    </source>
</evidence>
<dbReference type="EMBL" id="BMPQ01000015">
    <property type="protein sequence ID" value="GGK86370.1"/>
    <property type="molecule type" value="Genomic_DNA"/>
</dbReference>
<gene>
    <name evidence="1" type="ORF">GCM10010094_54470</name>
</gene>
<evidence type="ECO:0000313" key="1">
    <source>
        <dbReference type="EMBL" id="GGK86370.1"/>
    </source>
</evidence>
<sequence length="91" mass="9725">MPPSRTPLTEIVLETGSLPLGAGHWAAAFADDIKVLAKTAAPVRPNADTPPITACVRLSLRRWRARCCVSELMSRSLSGGERPCVSLVATR</sequence>
<dbReference type="AlphaFoldDB" id="A0A917R413"/>
<accession>A0A917R413</accession>
<reference evidence="1" key="1">
    <citation type="journal article" date="2014" name="Int. J. Syst. Evol. Microbiol.">
        <title>Complete genome sequence of Corynebacterium casei LMG S-19264T (=DSM 44701T), isolated from a smear-ripened cheese.</title>
        <authorList>
            <consortium name="US DOE Joint Genome Institute (JGI-PGF)"/>
            <person name="Walter F."/>
            <person name="Albersmeier A."/>
            <person name="Kalinowski J."/>
            <person name="Ruckert C."/>
        </authorList>
    </citation>
    <scope>NUCLEOTIDE SEQUENCE</scope>
    <source>
        <strain evidence="1">JCM 3035</strain>
    </source>
</reference>
<reference evidence="1" key="2">
    <citation type="submission" date="2020-09" db="EMBL/GenBank/DDBJ databases">
        <authorList>
            <person name="Sun Q."/>
            <person name="Ohkuma M."/>
        </authorList>
    </citation>
    <scope>NUCLEOTIDE SEQUENCE</scope>
    <source>
        <strain evidence="1">JCM 3035</strain>
    </source>
</reference>
<keyword evidence="2" id="KW-1185">Reference proteome</keyword>
<name>A0A917R413_9ACTN</name>
<organism evidence="1 2">
    <name type="scientific">Streptomyces flaveus</name>
    <dbReference type="NCBI Taxonomy" id="66370"/>
    <lineage>
        <taxon>Bacteria</taxon>
        <taxon>Bacillati</taxon>
        <taxon>Actinomycetota</taxon>
        <taxon>Actinomycetes</taxon>
        <taxon>Kitasatosporales</taxon>
        <taxon>Streptomycetaceae</taxon>
        <taxon>Streptomyces</taxon>
        <taxon>Streptomyces aurantiacus group</taxon>
    </lineage>
</organism>